<dbReference type="SUPFAM" id="SSF46565">
    <property type="entry name" value="Chaperone J-domain"/>
    <property type="match status" value="1"/>
</dbReference>
<dbReference type="AlphaFoldDB" id="A0A9P1BUV6"/>
<evidence type="ECO:0000313" key="6">
    <source>
        <dbReference type="EMBL" id="CAL4767231.1"/>
    </source>
</evidence>
<evidence type="ECO:0000313" key="4">
    <source>
        <dbReference type="EMBL" id="CAI3979919.1"/>
    </source>
</evidence>
<accession>A0A9P1BUV6</accession>
<dbReference type="Gene3D" id="1.25.40.10">
    <property type="entry name" value="Tetratricopeptide repeat domain"/>
    <property type="match status" value="1"/>
</dbReference>
<dbReference type="GO" id="GO:0003677">
    <property type="term" value="F:DNA binding"/>
    <property type="evidence" value="ECO:0007669"/>
    <property type="project" value="UniProtKB-KW"/>
</dbReference>
<keyword evidence="6" id="KW-0238">DNA-binding</keyword>
<dbReference type="EMBL" id="CAMXCT010000523">
    <property type="protein sequence ID" value="CAI3979919.1"/>
    <property type="molecule type" value="Genomic_DNA"/>
</dbReference>
<dbReference type="PROSITE" id="PS50076">
    <property type="entry name" value="DNAJ_2"/>
    <property type="match status" value="1"/>
</dbReference>
<dbReference type="Pfam" id="PF00226">
    <property type="entry name" value="DnaJ"/>
    <property type="match status" value="1"/>
</dbReference>
<organism evidence="4">
    <name type="scientific">Cladocopium goreaui</name>
    <dbReference type="NCBI Taxonomy" id="2562237"/>
    <lineage>
        <taxon>Eukaryota</taxon>
        <taxon>Sar</taxon>
        <taxon>Alveolata</taxon>
        <taxon>Dinophyceae</taxon>
        <taxon>Suessiales</taxon>
        <taxon>Symbiodiniaceae</taxon>
        <taxon>Cladocopium</taxon>
    </lineage>
</organism>
<dbReference type="InterPro" id="IPR001623">
    <property type="entry name" value="DnaJ_domain"/>
</dbReference>
<sequence>MAATEFVDYYDLLGCAPDSTLAEIKQGYHEKLREFHPDKRPNSQEGRGKKITAQLNEAWEILKDERRREDYDRQWLKARPPAFDAAFPAMPRRGPPTTADECRRVGNDLYRAAAALAQSHTTDVEGITFGAEGMDWAKQVMEKYQAAIDVYTKGLGYAADDHRLLNNRALCYAALKMWPKCKEDAFRVTRLKPDFKKGWFLLAKALWKEGHLDEAKLELESAVKQVADAADLHELLIEIQHALNESTAGHLPAISLRRQSMSRSVSPVATPPAAAAARPVQPPPITTVGFVKDLQGSLDALSALSATRRCKSNWRFPRTGLENSMGGLEGTARFGESTADFGEKLKYLSRTGNGVFGKKEAKTLWDLAQRAALAAQETLR</sequence>
<gene>
    <name evidence="4" type="ORF">C1SCF055_LOCUS7839</name>
</gene>
<evidence type="ECO:0000313" key="7">
    <source>
        <dbReference type="Proteomes" id="UP001152797"/>
    </source>
</evidence>
<dbReference type="PANTHER" id="PTHR45188">
    <property type="entry name" value="DNAJ PROTEIN P58IPK HOMOLOG"/>
    <property type="match status" value="1"/>
</dbReference>
<dbReference type="CDD" id="cd06257">
    <property type="entry name" value="DnaJ"/>
    <property type="match status" value="1"/>
</dbReference>
<dbReference type="SUPFAM" id="SSF48452">
    <property type="entry name" value="TPR-like"/>
    <property type="match status" value="1"/>
</dbReference>
<keyword evidence="7" id="KW-1185">Reference proteome</keyword>
<dbReference type="EMBL" id="CAMXCT020000523">
    <property type="protein sequence ID" value="CAL1133294.1"/>
    <property type="molecule type" value="Genomic_DNA"/>
</dbReference>
<evidence type="ECO:0000313" key="5">
    <source>
        <dbReference type="EMBL" id="CAL1133294.1"/>
    </source>
</evidence>
<feature type="domain" description="J" evidence="3">
    <location>
        <begin position="8"/>
        <end position="75"/>
    </location>
</feature>
<keyword evidence="2" id="KW-0802">TPR repeat</keyword>
<dbReference type="PRINTS" id="PR00625">
    <property type="entry name" value="JDOMAIN"/>
</dbReference>
<keyword evidence="1" id="KW-0677">Repeat</keyword>
<evidence type="ECO:0000259" key="3">
    <source>
        <dbReference type="PROSITE" id="PS50076"/>
    </source>
</evidence>
<reference evidence="5" key="2">
    <citation type="submission" date="2024-04" db="EMBL/GenBank/DDBJ databases">
        <authorList>
            <person name="Chen Y."/>
            <person name="Shah S."/>
            <person name="Dougan E. K."/>
            <person name="Thang M."/>
            <person name="Chan C."/>
        </authorList>
    </citation>
    <scope>NUCLEOTIDE SEQUENCE [LARGE SCALE GENOMIC DNA]</scope>
</reference>
<proteinExistence type="predicted"/>
<dbReference type="InterPro" id="IPR011990">
    <property type="entry name" value="TPR-like_helical_dom_sf"/>
</dbReference>
<dbReference type="Proteomes" id="UP001152797">
    <property type="component" value="Unassembled WGS sequence"/>
</dbReference>
<protein>
    <submittedName>
        <fullName evidence="6">Curved DNA-binding protein</fullName>
    </submittedName>
</protein>
<comment type="caution">
    <text evidence="4">The sequence shown here is derived from an EMBL/GenBank/DDBJ whole genome shotgun (WGS) entry which is preliminary data.</text>
</comment>
<evidence type="ECO:0000256" key="2">
    <source>
        <dbReference type="ARBA" id="ARBA00022803"/>
    </source>
</evidence>
<evidence type="ECO:0000256" key="1">
    <source>
        <dbReference type="ARBA" id="ARBA00022737"/>
    </source>
</evidence>
<reference evidence="4" key="1">
    <citation type="submission" date="2022-10" db="EMBL/GenBank/DDBJ databases">
        <authorList>
            <person name="Chen Y."/>
            <person name="Dougan E. K."/>
            <person name="Chan C."/>
            <person name="Rhodes N."/>
            <person name="Thang M."/>
        </authorList>
    </citation>
    <scope>NUCLEOTIDE SEQUENCE</scope>
</reference>
<dbReference type="OrthoDB" id="273087at2759"/>
<dbReference type="PANTHER" id="PTHR45188:SF2">
    <property type="entry name" value="DNAJ HOMOLOG SUBFAMILY C MEMBER 7"/>
    <property type="match status" value="1"/>
</dbReference>
<dbReference type="Gene3D" id="1.10.287.110">
    <property type="entry name" value="DnaJ domain"/>
    <property type="match status" value="1"/>
</dbReference>
<dbReference type="InterPro" id="IPR036869">
    <property type="entry name" value="J_dom_sf"/>
</dbReference>
<dbReference type="SMART" id="SM00271">
    <property type="entry name" value="DnaJ"/>
    <property type="match status" value="1"/>
</dbReference>
<dbReference type="EMBL" id="CAMXCT030000523">
    <property type="protein sequence ID" value="CAL4767231.1"/>
    <property type="molecule type" value="Genomic_DNA"/>
</dbReference>
<name>A0A9P1BUV6_9DINO</name>